<proteinExistence type="predicted"/>
<evidence type="ECO:0000313" key="1">
    <source>
        <dbReference type="EMBL" id="KAK3720554.1"/>
    </source>
</evidence>
<sequence length="213" mass="23628">MALPDHRTPEPESPDTSSEIVCVRIDASAASSFTVHLHLLCATSKVFRDDLQPGTGQASPRTIDLFHEDEAVFKVYVSWLYSLEVPFPAMDGETVDYARSWELFTKAYLLGDHVLDMTFKNAIVDAIAGMMQSVNPNAASRLAPVPGRMAITALYSGTTQGSKGRLLFAELCTDRLSIRAFRASRKHYPFDFILDFAEALMSRHAGRDGQEYC</sequence>
<evidence type="ECO:0000313" key="2">
    <source>
        <dbReference type="Proteomes" id="UP001281147"/>
    </source>
</evidence>
<name>A0ACC3NPG1_9PEZI</name>
<comment type="caution">
    <text evidence="1">The sequence shown here is derived from an EMBL/GenBank/DDBJ whole genome shotgun (WGS) entry which is preliminary data.</text>
</comment>
<organism evidence="1 2">
    <name type="scientific">Vermiconidia calcicola</name>
    <dbReference type="NCBI Taxonomy" id="1690605"/>
    <lineage>
        <taxon>Eukaryota</taxon>
        <taxon>Fungi</taxon>
        <taxon>Dikarya</taxon>
        <taxon>Ascomycota</taxon>
        <taxon>Pezizomycotina</taxon>
        <taxon>Dothideomycetes</taxon>
        <taxon>Dothideomycetidae</taxon>
        <taxon>Mycosphaerellales</taxon>
        <taxon>Extremaceae</taxon>
        <taxon>Vermiconidia</taxon>
    </lineage>
</organism>
<dbReference type="Proteomes" id="UP001281147">
    <property type="component" value="Unassembled WGS sequence"/>
</dbReference>
<gene>
    <name evidence="1" type="ORF">LTR37_003603</name>
</gene>
<protein>
    <submittedName>
        <fullName evidence="1">Uncharacterized protein</fullName>
    </submittedName>
</protein>
<reference evidence="1" key="1">
    <citation type="submission" date="2023-07" db="EMBL/GenBank/DDBJ databases">
        <title>Black Yeasts Isolated from many extreme environments.</title>
        <authorList>
            <person name="Coleine C."/>
            <person name="Stajich J.E."/>
            <person name="Selbmann L."/>
        </authorList>
    </citation>
    <scope>NUCLEOTIDE SEQUENCE</scope>
    <source>
        <strain evidence="1">CCFEE 5714</strain>
    </source>
</reference>
<keyword evidence="2" id="KW-1185">Reference proteome</keyword>
<accession>A0ACC3NPG1</accession>
<dbReference type="EMBL" id="JAUTXU010000021">
    <property type="protein sequence ID" value="KAK3720554.1"/>
    <property type="molecule type" value="Genomic_DNA"/>
</dbReference>